<evidence type="ECO:0000313" key="2">
    <source>
        <dbReference type="EMBL" id="ARX88854.1"/>
    </source>
</evidence>
<accession>A0A1Z1WR22</accession>
<protein>
    <submittedName>
        <fullName evidence="2">Uncharacterized protein</fullName>
    </submittedName>
</protein>
<evidence type="ECO:0000256" key="1">
    <source>
        <dbReference type="SAM" id="MobiDB-lite"/>
    </source>
</evidence>
<name>A0A1Z1WR22_9ACTN</name>
<reference evidence="2 3" key="1">
    <citation type="submission" date="2017-05" db="EMBL/GenBank/DDBJ databases">
        <title>Streptomyces alboflavus Genome sequencing and assembly.</title>
        <authorList>
            <person name="Wang Y."/>
            <person name="Du B."/>
            <person name="Ding Y."/>
            <person name="Liu H."/>
            <person name="Hou Q."/>
            <person name="Liu K."/>
            <person name="Wang C."/>
            <person name="Yao L."/>
        </authorList>
    </citation>
    <scope>NUCLEOTIDE SEQUENCE [LARGE SCALE GENOMIC DNA]</scope>
    <source>
        <strain evidence="2 3">MDJK44</strain>
    </source>
</reference>
<dbReference type="Proteomes" id="UP000195880">
    <property type="component" value="Chromosome"/>
</dbReference>
<keyword evidence="3" id="KW-1185">Reference proteome</keyword>
<dbReference type="KEGG" id="salf:SMD44_08341"/>
<feature type="compositionally biased region" description="Basic and acidic residues" evidence="1">
    <location>
        <begin position="17"/>
        <end position="30"/>
    </location>
</feature>
<gene>
    <name evidence="2" type="ORF">SMD44_08341</name>
</gene>
<organism evidence="2 3">
    <name type="scientific">Streptomyces alboflavus</name>
    <dbReference type="NCBI Taxonomy" id="67267"/>
    <lineage>
        <taxon>Bacteria</taxon>
        <taxon>Bacillati</taxon>
        <taxon>Actinomycetota</taxon>
        <taxon>Actinomycetes</taxon>
        <taxon>Kitasatosporales</taxon>
        <taxon>Streptomycetaceae</taxon>
        <taxon>Streptomyces</taxon>
    </lineage>
</organism>
<dbReference type="EMBL" id="CP021748">
    <property type="protein sequence ID" value="ARX88854.1"/>
    <property type="molecule type" value="Genomic_DNA"/>
</dbReference>
<proteinExistence type="predicted"/>
<evidence type="ECO:0000313" key="3">
    <source>
        <dbReference type="Proteomes" id="UP000195880"/>
    </source>
</evidence>
<sequence length="30" mass="3179">MAPEGTPGHRLAAGHQQQERAVGRRELPAG</sequence>
<feature type="region of interest" description="Disordered" evidence="1">
    <location>
        <begin position="1"/>
        <end position="30"/>
    </location>
</feature>
<dbReference type="AlphaFoldDB" id="A0A1Z1WR22"/>